<sequence>MEAGALAGPAASAAQAGDRGRPSGRPPLPRSLPPSSANSSRASSPGRGGLSTQSSMHTLSMNRLAQYRPASRTFRADAAPRRGLNTGDVVAFRSQGKLLVVTELGGDPAEAGAVHFGFQPSDGADASDKLTHLEIIRQGKWLGFRSAAAGDRFLQARKRSPNRLVFFSQNVGTWEQWELAGSTPPAGGEAGSSSGAGTPSPDPDASEWANLALTLRHRRLPQFELAVEVVRVGSVALAGNGSATARSLLSGEPGSVGSAGSTEDDPTLERRELKRMSGVLVHEWLHYVDQEKAARLAIEARVAQLAEDAAGLRDWAVMQVESVRSELGAEVQALLGAIERKSAKLADAESRLTGRLRWGVAMIQAKSEAAAKRRAFMWWRWLAARKRYGRHVEAKLQQRSALRLQARALQAWLEFKDQQQARQAQLRAAVRRMAFLKLYHAFAAWQDLVAYRRQQEADAAALDEAVQQHMLRWRLRRMLRFWQAHAAGCAAGRQALQRMATVAERRVVAGAFTAWRIVVAQRQERLASLTALVASRQQQRAQQAAFQGWRLQVDDSYGARLQAQHAQQVLSRLRLRTVFRAWQEWQQQRADRRERWEATIAYMQQRRAAIRTDAAFATWQQYVEVQKEKRALLYEAVQHMALRRMAAAFRGWHYLTAYRAHARAVVEQSVVRLSQRALATAWQGWQKVVAERRVARHRIAVCQRRQQLALVRGTFAGWREAAALQGAERQLVQLCQRRADRNRMSLALDAFRTNAEAAAEKREQDRAAISWYAERLQARAFAALAEAVLRRRELEARLAAVAQAVQQAAVQQAFSSWRAQAALSTSENQLVAAAKRRFAKSRLQSCLVAWRAQAEAEHDQRRRLACCVQRIAHMRLAWAFEVWRHQAAEAAEERRLVAWGQRRIGRIRLAAAFAGWQQQAADLVVARQQAEQLGAAHDATLLQDCFVSWATWAAGRADQQAALMAMVERRAAWMQGSVLRYWHALVQHKRQRQAQLHRAVRKLSLLRQQQAWRAWRTAVEERRADAARLALAERRLAARHSQRSLAAAFAAWRSHTATLAAARAAVDAKVAAEGAVVRRHALAAWWGATQAAAERRDHLLRVCVERRAATLQSKALFALQLHAQRRAHNREAVELMVHRMARRVLHAALLSWRAAAQERRVRRTAIVRFIQRWDAHRKAAALAHWRRLLSERREAEENLKRCLIRKRVAFRLFRHWYWESFDDDMQETLRTMFEITEGAALDALPSRAGSPYNSLLSSPIRQQLYGMPRQQQQQLSAGVAEAFMRSGAAGGSTGDLQQHYNLPVPPAREPLSARLAAAAAAGRSSVAEAAAPTNLGGTALAPLRDSFAAFSLHTNGLLETVPEAGESPYQRSPYAASPYSPYQQASPAPASGGRASSTASTAVPDQQSPLTPASAFAAGSTPLTGASHWTTPGGGLLHQPLSPSGLSAAATPGGLGWEAQQQQQLGAASPLGATLSDAPTPGYGIGSAARSLGGAPGSALRSPLSYAGTPQPDFGSLSPSAQLADAPTPRDLGLLGRYELRSFSDGTEYVAAAGAGAELGTPLAAKKTPPPGLLELQGDYSIRRFSAAAEAEGQQLAAEATPQPQGLIGAFPSGARLPGSSGGVREGLSAAKTPVLHLNPLADYLAAPYSAEAARQRRQSPTARILFLDDGCSCRAVLAQALMAGMLRKLPGPGLDAEVHAASIGPPVAGGHDERVVQIAREMGIPLQPRRAVEFDEMRDTVNYDLIVVMDAYDRAEVVREVSVLERLNPGGAYLTRVHRLNHFARAGQLVLHDRCLLVADDIPDPFYGVLNAAVAQASLRRTVHEIALGCRGLLSYLLKLQSRCGSGVGTLPLRVALAQSLQCPLMDPTSHHALSALIHCQLAPAQLALWQQQQAAQRSAQLQQRAGAVQARRGQDATESAASLPACALHPDWAAHIKGWPRPTWLEPGSSDEEEQQQQEEEEEEGAEDQQPSSSTIKSSSSSGGRSRSSSRSGSSSSASHRPLWTVREMGGRMVMVRRPRPHDPASQRGYWSSPDNVQRELSKWMERQGLRDRMPTQQELRRSGANTLSARIDSHGGLAVFAERMGLPLASGRMPNGHWLDFDTLADELRQFVEQQQQQEQEEEGAQGQAAAQQVEVAAADGDGERHGAGQEASSSSSNAQSRRFLPTQQELRAGGRADLIGGIRLHGGSLAVANRLGWGVRRGKLPSEAAVVQQLLEFVIAQQQGRQERDGQQQAAGSGSGSGSGGEEQPAAQLAMPTLRQLQEGGRADLATAVLKLGGVPVFAHLLEAEQRRRKQAVTAVAQQQQQQQDQQQQQQSVGGQEVDTEAEQPPHRRFVLHEGRQHEGAAHILSYPPGSTTSSAGGGSSSGMGPSTAGSGAAGSLAHSSGGRRWAGLAPPPQPAVVRVGQALMQLIEARGWERRVPTKQELVDAGRGDLHAAIARCGGTQKLAEHLQLPYTETRGRRGRQAKEASRPAARGSASSSGGGQATTRSRLRLPPGVLASEAVEAARARLPVAQKPQGPASRLLEPDLAADPVAERNCVNEAVKAGAVGATMWGGGSAGVQFAAQQLQPSLRVVPVVRAATIVMPALFAFAWYAHSEMTACAQRAFWTARS</sequence>
<evidence type="ECO:0000256" key="1">
    <source>
        <dbReference type="ARBA" id="ARBA00013064"/>
    </source>
</evidence>
<accession>A0A2P6TW89</accession>
<dbReference type="EMBL" id="LHPG02000005">
    <property type="protein sequence ID" value="PRW58324.1"/>
    <property type="molecule type" value="Genomic_DNA"/>
</dbReference>
<feature type="region of interest" description="Disordered" evidence="3">
    <location>
        <begin position="246"/>
        <end position="268"/>
    </location>
</feature>
<dbReference type="InterPro" id="IPR050438">
    <property type="entry name" value="LMW_PTPase"/>
</dbReference>
<dbReference type="GO" id="GO:0004725">
    <property type="term" value="F:protein tyrosine phosphatase activity"/>
    <property type="evidence" value="ECO:0007669"/>
    <property type="project" value="UniProtKB-EC"/>
</dbReference>
<feature type="compositionally biased region" description="Low complexity" evidence="3">
    <location>
        <begin position="1"/>
        <end position="17"/>
    </location>
</feature>
<evidence type="ECO:0000259" key="4">
    <source>
        <dbReference type="SMART" id="SM00226"/>
    </source>
</evidence>
<feature type="region of interest" description="Disordered" evidence="3">
    <location>
        <begin position="2351"/>
        <end position="2400"/>
    </location>
</feature>
<dbReference type="SUPFAM" id="SSF52788">
    <property type="entry name" value="Phosphotyrosine protein phosphatases I"/>
    <property type="match status" value="1"/>
</dbReference>
<dbReference type="Proteomes" id="UP000239899">
    <property type="component" value="Unassembled WGS sequence"/>
</dbReference>
<feature type="region of interest" description="Disordered" evidence="3">
    <location>
        <begin position="179"/>
        <end position="206"/>
    </location>
</feature>
<feature type="compositionally biased region" description="Low complexity" evidence="3">
    <location>
        <begin position="33"/>
        <end position="45"/>
    </location>
</feature>
<dbReference type="InterPro" id="IPR023485">
    <property type="entry name" value="Ptyr_pPase"/>
</dbReference>
<feature type="region of interest" description="Disordered" evidence="3">
    <location>
        <begin position="1362"/>
        <end position="1453"/>
    </location>
</feature>
<dbReference type="Pfam" id="PF01451">
    <property type="entry name" value="LMWPc"/>
    <property type="match status" value="1"/>
</dbReference>
<feature type="region of interest" description="Disordered" evidence="3">
    <location>
        <begin position="2311"/>
        <end position="2331"/>
    </location>
</feature>
<dbReference type="EC" id="3.1.3.48" evidence="1"/>
<dbReference type="STRING" id="3076.A0A2P6TW89"/>
<feature type="compositionally biased region" description="Acidic residues" evidence="3">
    <location>
        <begin position="1951"/>
        <end position="1969"/>
    </location>
</feature>
<feature type="domain" description="Phosphotyrosine protein phosphatase I" evidence="4">
    <location>
        <begin position="1663"/>
        <end position="1837"/>
    </location>
</feature>
<feature type="compositionally biased region" description="Low complexity" evidence="3">
    <location>
        <begin position="1385"/>
        <end position="1402"/>
    </location>
</feature>
<feature type="region of interest" description="Disordered" evidence="3">
    <location>
        <begin position="2116"/>
        <end position="2166"/>
    </location>
</feature>
<feature type="compositionally biased region" description="Low complexity" evidence="3">
    <location>
        <begin position="2128"/>
        <end position="2142"/>
    </location>
</feature>
<evidence type="ECO:0000313" key="5">
    <source>
        <dbReference type="EMBL" id="PRW58324.1"/>
    </source>
</evidence>
<organism evidence="5 6">
    <name type="scientific">Chlorella sorokiniana</name>
    <name type="common">Freshwater green alga</name>
    <dbReference type="NCBI Taxonomy" id="3076"/>
    <lineage>
        <taxon>Eukaryota</taxon>
        <taxon>Viridiplantae</taxon>
        <taxon>Chlorophyta</taxon>
        <taxon>core chlorophytes</taxon>
        <taxon>Trebouxiophyceae</taxon>
        <taxon>Chlorellales</taxon>
        <taxon>Chlorellaceae</taxon>
        <taxon>Chlorella clade</taxon>
        <taxon>Chlorella</taxon>
    </lineage>
</organism>
<comment type="caution">
    <text evidence="5">The sequence shown here is derived from an EMBL/GenBank/DDBJ whole genome shotgun (WGS) entry which is preliminary data.</text>
</comment>
<feature type="region of interest" description="Disordered" evidence="3">
    <location>
        <begin position="2228"/>
        <end position="2256"/>
    </location>
</feature>
<name>A0A2P6TW89_CHLSO</name>
<evidence type="ECO:0000313" key="6">
    <source>
        <dbReference type="Proteomes" id="UP000239899"/>
    </source>
</evidence>
<reference evidence="5 6" key="1">
    <citation type="journal article" date="2018" name="Plant J.">
        <title>Genome sequences of Chlorella sorokiniana UTEX 1602 and Micractinium conductrix SAG 241.80: implications to maltose excretion by a green alga.</title>
        <authorList>
            <person name="Arriola M.B."/>
            <person name="Velmurugan N."/>
            <person name="Zhang Y."/>
            <person name="Plunkett M.H."/>
            <person name="Hondzo H."/>
            <person name="Barney B.M."/>
        </authorList>
    </citation>
    <scope>NUCLEOTIDE SEQUENCE [LARGE SCALE GENOMIC DNA]</scope>
    <source>
        <strain evidence="6">UTEX 1602</strain>
    </source>
</reference>
<feature type="region of interest" description="Disordered" evidence="3">
    <location>
        <begin position="1940"/>
        <end position="2011"/>
    </location>
</feature>
<dbReference type="InterPro" id="IPR036196">
    <property type="entry name" value="Ptyr_pPase_sf"/>
</dbReference>
<feature type="compositionally biased region" description="Low complexity" evidence="3">
    <location>
        <begin position="2476"/>
        <end position="2485"/>
    </location>
</feature>
<evidence type="ECO:0000256" key="2">
    <source>
        <dbReference type="SAM" id="Coils"/>
    </source>
</evidence>
<dbReference type="SMART" id="SM00226">
    <property type="entry name" value="LMWPc"/>
    <property type="match status" value="1"/>
</dbReference>
<dbReference type="PANTHER" id="PTHR11717">
    <property type="entry name" value="LOW MOLECULAR WEIGHT PROTEIN TYROSINE PHOSPHATASE"/>
    <property type="match status" value="1"/>
</dbReference>
<dbReference type="PANTHER" id="PTHR11717:SF7">
    <property type="entry name" value="LOW MOLECULAR WEIGHT PHOSPHOTYROSINE PROTEIN PHOSPHATASE"/>
    <property type="match status" value="1"/>
</dbReference>
<feature type="compositionally biased region" description="Polar residues" evidence="3">
    <location>
        <begin position="1421"/>
        <end position="1430"/>
    </location>
</feature>
<keyword evidence="2" id="KW-0175">Coiled coil</keyword>
<dbReference type="OrthoDB" id="515613at2759"/>
<feature type="region of interest" description="Disordered" evidence="3">
    <location>
        <begin position="1487"/>
        <end position="1531"/>
    </location>
</feature>
<feature type="region of interest" description="Disordered" evidence="3">
    <location>
        <begin position="1"/>
        <end position="54"/>
    </location>
</feature>
<keyword evidence="6" id="KW-1185">Reference proteome</keyword>
<dbReference type="Gene3D" id="3.40.50.2300">
    <property type="match status" value="1"/>
</dbReference>
<feature type="compositionally biased region" description="Low complexity" evidence="3">
    <location>
        <begin position="2371"/>
        <end position="2391"/>
    </location>
</feature>
<feature type="compositionally biased region" description="Low complexity" evidence="3">
    <location>
        <begin position="180"/>
        <end position="199"/>
    </location>
</feature>
<feature type="coiled-coil region" evidence="2">
    <location>
        <begin position="784"/>
        <end position="811"/>
    </location>
</feature>
<feature type="compositionally biased region" description="Low complexity" evidence="3">
    <location>
        <begin position="1970"/>
        <end position="2001"/>
    </location>
</feature>
<gene>
    <name evidence="5" type="ORF">C2E21_3092</name>
</gene>
<evidence type="ECO:0000256" key="3">
    <source>
        <dbReference type="SAM" id="MobiDB-lite"/>
    </source>
</evidence>
<proteinExistence type="predicted"/>
<feature type="region of interest" description="Disordered" evidence="3">
    <location>
        <begin position="2458"/>
        <end position="2502"/>
    </location>
</feature>
<protein>
    <recommendedName>
        <fullName evidence="1">protein-tyrosine-phosphatase</fullName>
        <ecNumber evidence="1">3.1.3.48</ecNumber>
    </recommendedName>
</protein>